<feature type="signal peptide" evidence="1">
    <location>
        <begin position="1"/>
        <end position="18"/>
    </location>
</feature>
<dbReference type="WBParaSite" id="Pan_g4347.t1">
    <property type="protein sequence ID" value="Pan_g4347.t1"/>
    <property type="gene ID" value="Pan_g4347"/>
</dbReference>
<protein>
    <submittedName>
        <fullName evidence="3">Glycosyltransferase family 10 protein</fullName>
    </submittedName>
</protein>
<reference evidence="3" key="2">
    <citation type="submission" date="2020-10" db="UniProtKB">
        <authorList>
            <consortium name="WormBaseParasite"/>
        </authorList>
    </citation>
    <scope>IDENTIFICATION</scope>
</reference>
<dbReference type="Proteomes" id="UP000492821">
    <property type="component" value="Unassembled WGS sequence"/>
</dbReference>
<reference evidence="2" key="1">
    <citation type="journal article" date="2013" name="Genetics">
        <title>The draft genome and transcriptome of Panagrellus redivivus are shaped by the harsh demands of a free-living lifestyle.</title>
        <authorList>
            <person name="Srinivasan J."/>
            <person name="Dillman A.R."/>
            <person name="Macchietto M.G."/>
            <person name="Heikkinen L."/>
            <person name="Lakso M."/>
            <person name="Fracchia K.M."/>
            <person name="Antoshechkin I."/>
            <person name="Mortazavi A."/>
            <person name="Wong G."/>
            <person name="Sternberg P.W."/>
        </authorList>
    </citation>
    <scope>NUCLEOTIDE SEQUENCE [LARGE SCALE GENOMIC DNA]</scope>
    <source>
        <strain evidence="2">MT8872</strain>
    </source>
</reference>
<dbReference type="AlphaFoldDB" id="A0A7E4VWS1"/>
<keyword evidence="1" id="KW-0732">Signal</keyword>
<evidence type="ECO:0000313" key="3">
    <source>
        <dbReference type="WBParaSite" id="Pan_g4347.t1"/>
    </source>
</evidence>
<keyword evidence="2" id="KW-1185">Reference proteome</keyword>
<sequence length="377" mass="42184">MFAMSFVVGLFSLIIVASLVDRHARQMPWHRALVFGEAFRVDDQKLLLPIMRRCDGPSVDISYFTPEDRSVTTLTNVVNDCGSVLSNWLTSRVPVELSVNALSTSANRLHAVVQNENFVEVPVVNHRLTSTNTSNTTESSNGTGANTHNGNDFTVCVLRQPFSTPLKSEIDKVEAIPQIAAFFESWLYYGATNFIIYDTEYDVASPLAELYNDTAIEMPFYNKKQVLQENFPDANVFYAYDCLLRSRLTKTTKWTVLTSFDEIPIVLTRSSLANALALLATPGSAYSIANGRTDQTTIQIFDAQEVKRFDDDANVIYDRQIAKAPTELLETLNILQLSADIFQQPSSSPMNQVFSLWIQKYRLRVSKAGKDAASITK</sequence>
<accession>A0A7E4VWS1</accession>
<proteinExistence type="predicted"/>
<name>A0A7E4VWS1_PANRE</name>
<organism evidence="2 3">
    <name type="scientific">Panagrellus redivivus</name>
    <name type="common">Microworm</name>
    <dbReference type="NCBI Taxonomy" id="6233"/>
    <lineage>
        <taxon>Eukaryota</taxon>
        <taxon>Metazoa</taxon>
        <taxon>Ecdysozoa</taxon>
        <taxon>Nematoda</taxon>
        <taxon>Chromadorea</taxon>
        <taxon>Rhabditida</taxon>
        <taxon>Tylenchina</taxon>
        <taxon>Panagrolaimomorpha</taxon>
        <taxon>Panagrolaimoidea</taxon>
        <taxon>Panagrolaimidae</taxon>
        <taxon>Panagrellus</taxon>
    </lineage>
</organism>
<evidence type="ECO:0000313" key="2">
    <source>
        <dbReference type="Proteomes" id="UP000492821"/>
    </source>
</evidence>
<evidence type="ECO:0000256" key="1">
    <source>
        <dbReference type="SAM" id="SignalP"/>
    </source>
</evidence>
<feature type="chain" id="PRO_5028877867" evidence="1">
    <location>
        <begin position="19"/>
        <end position="377"/>
    </location>
</feature>